<keyword evidence="6" id="KW-1185">Reference proteome</keyword>
<dbReference type="GO" id="GO:0005524">
    <property type="term" value="F:ATP binding"/>
    <property type="evidence" value="ECO:0007669"/>
    <property type="project" value="UniProtKB-KW"/>
</dbReference>
<dbReference type="GeneID" id="4999862"/>
<dbReference type="InterPro" id="IPR034081">
    <property type="entry name" value="R3H_AAA"/>
</dbReference>
<dbReference type="STRING" id="436017.A4RS94"/>
<evidence type="ECO:0000313" key="6">
    <source>
        <dbReference type="Proteomes" id="UP000001568"/>
    </source>
</evidence>
<dbReference type="InterPro" id="IPR045735">
    <property type="entry name" value="Spore_III_AA_AAA+_ATPase"/>
</dbReference>
<feature type="region of interest" description="Disordered" evidence="3">
    <location>
        <begin position="472"/>
        <end position="494"/>
    </location>
</feature>
<dbReference type="HOGENOM" id="CLU_022515_2_0_1"/>
<dbReference type="AlphaFoldDB" id="A4RS94"/>
<dbReference type="OMA" id="FEVRQWD"/>
<protein>
    <recommendedName>
        <fullName evidence="4">AAA+ ATPase domain-containing protein</fullName>
    </recommendedName>
</protein>
<dbReference type="PANTHER" id="PTHR20953">
    <property type="entry name" value="KINASE-RELATED"/>
    <property type="match status" value="1"/>
</dbReference>
<dbReference type="InterPro" id="IPR003593">
    <property type="entry name" value="AAA+_ATPase"/>
</dbReference>
<dbReference type="SMART" id="SM00382">
    <property type="entry name" value="AAA"/>
    <property type="match status" value="1"/>
</dbReference>
<dbReference type="Pfam" id="PF19568">
    <property type="entry name" value="Spore_III_AA"/>
    <property type="match status" value="1"/>
</dbReference>
<dbReference type="KEGG" id="olu:OSTLU_1953"/>
<sequence length="552" mass="59822">LLDAAPERVRRALAEDARRLELTEVVLDLGRLPKARFPDGDATIGDELVTYEDLNRMMTKVGDVGRDNRAGINGTLHRISAIKNRYGKVIGATCRVGRAISGSAELIRDVLDAETSVTTFNNSILLLGRPGVGKTTAIREISRILSDEHSRRVVIVDTSNEIGGDGDVPHRGIGGARRMQVPNASEQHLVLIEAVENHTPQTVVVDEIGTQQEADAAQTISERGVQMIGTAHGHTLENVLKNPALCDLIGGVVSVTLGDDEARRRGVQKSVLERAGPPTFTIAVEMLDIGTWRVHTDVAASVDALLAGQSPMTELRVLNEDGTVTTEADSELAALEIASASRRRSSSTTQQFVDNTRFELGGEDVIVNDVEDDEDDNTCPPHALRVFPFKVSRDALERVMESMDLGDRVCLVDLLEDASVVIAPKSQVKTSTWLRHAARARGMPIYAVRADNSAQLVRALQAMLGITGASDGFNGGSGAQENRQRATTSSADETDALEEVRMAVEQLVIPHREPVELLPRSGRIIEMQQALVDTYMLSHSAVGEGTERRLRI</sequence>
<keyword evidence="2" id="KW-0067">ATP-binding</keyword>
<gene>
    <name evidence="5" type="ORF">OSTLU_1953</name>
</gene>
<feature type="domain" description="AAA+ ATPase" evidence="4">
    <location>
        <begin position="120"/>
        <end position="254"/>
    </location>
</feature>
<evidence type="ECO:0000256" key="2">
    <source>
        <dbReference type="ARBA" id="ARBA00022840"/>
    </source>
</evidence>
<dbReference type="Pfam" id="PF25516">
    <property type="entry name" value="PTPase"/>
    <property type="match status" value="1"/>
</dbReference>
<evidence type="ECO:0000256" key="1">
    <source>
        <dbReference type="ARBA" id="ARBA00022741"/>
    </source>
</evidence>
<reference evidence="5 6" key="1">
    <citation type="journal article" date="2007" name="Proc. Natl. Acad. Sci. U.S.A.">
        <title>The tiny eukaryote Ostreococcus provides genomic insights into the paradox of plankton speciation.</title>
        <authorList>
            <person name="Palenik B."/>
            <person name="Grimwood J."/>
            <person name="Aerts A."/>
            <person name="Rouze P."/>
            <person name="Salamov A."/>
            <person name="Putnam N."/>
            <person name="Dupont C."/>
            <person name="Jorgensen R."/>
            <person name="Derelle E."/>
            <person name="Rombauts S."/>
            <person name="Zhou K."/>
            <person name="Otillar R."/>
            <person name="Merchant S.S."/>
            <person name="Podell S."/>
            <person name="Gaasterland T."/>
            <person name="Napoli C."/>
            <person name="Gendler K."/>
            <person name="Manuell A."/>
            <person name="Tai V."/>
            <person name="Vallon O."/>
            <person name="Piganeau G."/>
            <person name="Jancek S."/>
            <person name="Heijde M."/>
            <person name="Jabbari K."/>
            <person name="Bowler C."/>
            <person name="Lohr M."/>
            <person name="Robbens S."/>
            <person name="Werner G."/>
            <person name="Dubchak I."/>
            <person name="Pazour G.J."/>
            <person name="Ren Q."/>
            <person name="Paulsen I."/>
            <person name="Delwiche C."/>
            <person name="Schmutz J."/>
            <person name="Rokhsar D."/>
            <person name="Van de Peer Y."/>
            <person name="Moreau H."/>
            <person name="Grigoriev I.V."/>
        </authorList>
    </citation>
    <scope>NUCLEOTIDE SEQUENCE [LARGE SCALE GENOMIC DNA]</scope>
    <source>
        <strain evidence="5 6">CCE9901</strain>
    </source>
</reference>
<dbReference type="OrthoDB" id="496493at2759"/>
<feature type="non-terminal residue" evidence="5">
    <location>
        <position position="552"/>
    </location>
</feature>
<evidence type="ECO:0000259" key="4">
    <source>
        <dbReference type="SMART" id="SM00382"/>
    </source>
</evidence>
<organism evidence="5 6">
    <name type="scientific">Ostreococcus lucimarinus (strain CCE9901)</name>
    <dbReference type="NCBI Taxonomy" id="436017"/>
    <lineage>
        <taxon>Eukaryota</taxon>
        <taxon>Viridiplantae</taxon>
        <taxon>Chlorophyta</taxon>
        <taxon>Mamiellophyceae</taxon>
        <taxon>Mamiellales</taxon>
        <taxon>Bathycoccaceae</taxon>
        <taxon>Ostreococcus</taxon>
    </lineage>
</organism>
<dbReference type="Gene3D" id="3.40.50.300">
    <property type="entry name" value="P-loop containing nucleotide triphosphate hydrolases"/>
    <property type="match status" value="1"/>
</dbReference>
<dbReference type="CDD" id="cd00009">
    <property type="entry name" value="AAA"/>
    <property type="match status" value="1"/>
</dbReference>
<dbReference type="RefSeq" id="XP_001416037.1">
    <property type="nucleotide sequence ID" value="XM_001416000.1"/>
</dbReference>
<dbReference type="EMBL" id="CP000581">
    <property type="protein sequence ID" value="ABO94329.1"/>
    <property type="molecule type" value="Genomic_DNA"/>
</dbReference>
<evidence type="ECO:0000256" key="3">
    <source>
        <dbReference type="SAM" id="MobiDB-lite"/>
    </source>
</evidence>
<proteinExistence type="predicted"/>
<dbReference type="eggNOG" id="ENOG502QQ4X">
    <property type="taxonomic scope" value="Eukaryota"/>
</dbReference>
<keyword evidence="1" id="KW-0547">Nucleotide-binding</keyword>
<feature type="compositionally biased region" description="Polar residues" evidence="3">
    <location>
        <begin position="479"/>
        <end position="491"/>
    </location>
</feature>
<dbReference type="InterPro" id="IPR058670">
    <property type="entry name" value="PTPase_dom"/>
</dbReference>
<name>A4RS94_OSTLU</name>
<feature type="non-terminal residue" evidence="5">
    <location>
        <position position="1"/>
    </location>
</feature>
<dbReference type="SUPFAM" id="SSF52540">
    <property type="entry name" value="P-loop containing nucleoside triphosphate hydrolases"/>
    <property type="match status" value="1"/>
</dbReference>
<evidence type="ECO:0000313" key="5">
    <source>
        <dbReference type="EMBL" id="ABO94329.1"/>
    </source>
</evidence>
<dbReference type="CDD" id="cd02645">
    <property type="entry name" value="R3H_AAA"/>
    <property type="match status" value="1"/>
</dbReference>
<dbReference type="Proteomes" id="UP000001568">
    <property type="component" value="Chromosome 1"/>
</dbReference>
<accession>A4RS94</accession>
<dbReference type="PANTHER" id="PTHR20953:SF3">
    <property type="entry name" value="P-LOOP CONTAINING NUCLEOSIDE TRIPHOSPHATE HYDROLASES SUPERFAMILY PROTEIN"/>
    <property type="match status" value="1"/>
</dbReference>
<dbReference type="InterPro" id="IPR027417">
    <property type="entry name" value="P-loop_NTPase"/>
</dbReference>